<feature type="compositionally biased region" description="Pro residues" evidence="1">
    <location>
        <begin position="29"/>
        <end position="38"/>
    </location>
</feature>
<accession>A0ABQ5SF90</accession>
<comment type="caution">
    <text evidence="2">The sequence shown here is derived from an EMBL/GenBank/DDBJ whole genome shotgun (WGS) entry which is preliminary data.</text>
</comment>
<proteinExistence type="predicted"/>
<feature type="region of interest" description="Disordered" evidence="1">
    <location>
        <begin position="16"/>
        <end position="49"/>
    </location>
</feature>
<reference evidence="2 3" key="1">
    <citation type="journal article" date="2023" name="IScience">
        <title>Expanded male sex-determining region conserved during the evolution of homothallism in the green alga Volvox.</title>
        <authorList>
            <person name="Yamamoto K."/>
            <person name="Matsuzaki R."/>
            <person name="Mahakham W."/>
            <person name="Heman W."/>
            <person name="Sekimoto H."/>
            <person name="Kawachi M."/>
            <person name="Minakuchi Y."/>
            <person name="Toyoda A."/>
            <person name="Nozaki H."/>
        </authorList>
    </citation>
    <scope>NUCLEOTIDE SEQUENCE [LARGE SCALE GENOMIC DNA]</scope>
    <source>
        <strain evidence="2 3">NIES-4468</strain>
    </source>
</reference>
<sequence>MSKVLNIFRRRGVAEGEARGALATRSNPTPLPPAPPSINPRTNVSDEGSSSAAAVTAAFTSTLAGTAAAESITPSATDLVVVPRRQSQINLNKFLASAPVGLNAVLKQPSRGDALDTARSQGSGSLGTAMLAPSPQQLAIQQQLQQQLQQQNNGIGCVTGADAPPMKPIRERRRSMTAAELAQSMQNIDASQAALIMMPARLKQELGVQQSFSQPLTSSISGTLPVRPSLQLPAALSADSYSLSSAPGSGAAANGGGLQPRLDRKPSLIREAVKLQQQPYQLSRTSGVTSESPPRNPIGVPSGESPTAPGGTAGPTGGASGGLATRRSVAAPGLSPLQLQQLQQLQMANGSSRASFALGSVSPTSPAHVRGRRSDMGEGILGRGRGFEAQQGQAGSILSSHGGLPLSPTVNGNDNNYVRRSGISNRGSEALPAAEDEGPLVGPLASSECDVRLPVIGGAGTLARRSGVVNGGKDKEMVASINGGGGRGGLTASDVAALSEAISSYQSEAARLRAMAIRKVDSRIKRAVMDRRLTSDEDPVAGPGNGGSGPSSLSLLEGSFSGSLLAPLVRQQQGQTEAGSNASASRTSNQPPALRNAPRGSPAPVGGAAAATAGATSGAGGLTGSSAASPLDHLGKARTRLMETEAETNEELSQMRRNSNLAPRLIAAELYSDPSVPRRPR</sequence>
<evidence type="ECO:0000313" key="3">
    <source>
        <dbReference type="Proteomes" id="UP001165090"/>
    </source>
</evidence>
<organism evidence="2 3">
    <name type="scientific">Volvox africanus</name>
    <dbReference type="NCBI Taxonomy" id="51714"/>
    <lineage>
        <taxon>Eukaryota</taxon>
        <taxon>Viridiplantae</taxon>
        <taxon>Chlorophyta</taxon>
        <taxon>core chlorophytes</taxon>
        <taxon>Chlorophyceae</taxon>
        <taxon>CS clade</taxon>
        <taxon>Chlamydomonadales</taxon>
        <taxon>Volvocaceae</taxon>
        <taxon>Volvox</taxon>
    </lineage>
</organism>
<gene>
    <name evidence="2" type="ORF">VaNZ11_012863</name>
</gene>
<feature type="region of interest" description="Disordered" evidence="1">
    <location>
        <begin position="275"/>
        <end position="324"/>
    </location>
</feature>
<feature type="region of interest" description="Disordered" evidence="1">
    <location>
        <begin position="570"/>
        <end position="681"/>
    </location>
</feature>
<feature type="compositionally biased region" description="Gly residues" evidence="1">
    <location>
        <begin position="311"/>
        <end position="321"/>
    </location>
</feature>
<feature type="compositionally biased region" description="Polar residues" evidence="1">
    <location>
        <begin position="570"/>
        <end position="591"/>
    </location>
</feature>
<feature type="compositionally biased region" description="Low complexity" evidence="1">
    <location>
        <begin position="240"/>
        <end position="252"/>
    </location>
</feature>
<feature type="region of interest" description="Disordered" evidence="1">
    <location>
        <begin position="240"/>
        <end position="262"/>
    </location>
</feature>
<feature type="region of interest" description="Disordered" evidence="1">
    <location>
        <begin position="530"/>
        <end position="556"/>
    </location>
</feature>
<evidence type="ECO:0000256" key="1">
    <source>
        <dbReference type="SAM" id="MobiDB-lite"/>
    </source>
</evidence>
<name>A0ABQ5SF90_9CHLO</name>
<dbReference type="EMBL" id="BSDZ01000079">
    <property type="protein sequence ID" value="GLI68444.1"/>
    <property type="molecule type" value="Genomic_DNA"/>
</dbReference>
<protein>
    <submittedName>
        <fullName evidence="2">Uncharacterized protein</fullName>
    </submittedName>
</protein>
<feature type="compositionally biased region" description="Low complexity" evidence="1">
    <location>
        <begin position="597"/>
        <end position="616"/>
    </location>
</feature>
<feature type="compositionally biased region" description="Polar residues" evidence="1">
    <location>
        <begin position="651"/>
        <end position="661"/>
    </location>
</feature>
<evidence type="ECO:0000313" key="2">
    <source>
        <dbReference type="EMBL" id="GLI68444.1"/>
    </source>
</evidence>
<dbReference type="Proteomes" id="UP001165090">
    <property type="component" value="Unassembled WGS sequence"/>
</dbReference>
<feature type="compositionally biased region" description="Polar residues" evidence="1">
    <location>
        <begin position="275"/>
        <end position="293"/>
    </location>
</feature>
<keyword evidence="3" id="KW-1185">Reference proteome</keyword>